<keyword evidence="4 5" id="KW-0173">Coenzyme A biosynthesis</keyword>
<dbReference type="EC" id="2.7.1.24" evidence="5 6"/>
<dbReference type="Proteomes" id="UP000199225">
    <property type="component" value="Unassembled WGS sequence"/>
</dbReference>
<dbReference type="GO" id="GO:0005524">
    <property type="term" value="F:ATP binding"/>
    <property type="evidence" value="ECO:0007669"/>
    <property type="project" value="UniProtKB-UniRule"/>
</dbReference>
<sequence>MTVVIGLTGSIATGKSTVSDMFREWEIPVIDADKLSREVVEPGEDAYNQIVDVFGSDVLLHTEEIDRKKLGKIIFSDEEKREQLNSIVHPQVRKRMIEKREAYREQGASAVVLDIPLLFESGLTGYVDKTMVVYVDESVQLQRLVERDESSEADALERIRSQIPISEKAKLADAVINNNGSIEETRKQLMEQLGEWGITKKS</sequence>
<dbReference type="InterPro" id="IPR001977">
    <property type="entry name" value="Depp_CoAkinase"/>
</dbReference>
<dbReference type="InterPro" id="IPR027417">
    <property type="entry name" value="P-loop_NTPase"/>
</dbReference>
<evidence type="ECO:0000313" key="8">
    <source>
        <dbReference type="Proteomes" id="UP000199225"/>
    </source>
</evidence>
<dbReference type="PANTHER" id="PTHR10695:SF46">
    <property type="entry name" value="BIFUNCTIONAL COENZYME A SYNTHASE-RELATED"/>
    <property type="match status" value="1"/>
</dbReference>
<evidence type="ECO:0000256" key="4">
    <source>
        <dbReference type="ARBA" id="ARBA00022993"/>
    </source>
</evidence>
<dbReference type="Pfam" id="PF01121">
    <property type="entry name" value="CoaE"/>
    <property type="match status" value="1"/>
</dbReference>
<keyword evidence="2 5" id="KW-0547">Nucleotide-binding</keyword>
<name>A0A1G8VGW6_9BACI</name>
<dbReference type="HAMAP" id="MF_00376">
    <property type="entry name" value="Dephospho_CoA_kinase"/>
    <property type="match status" value="1"/>
</dbReference>
<evidence type="ECO:0000313" key="7">
    <source>
        <dbReference type="EMBL" id="SDJ65351.1"/>
    </source>
</evidence>
<dbReference type="FunFam" id="3.40.50.300:FF:000485">
    <property type="entry name" value="Dephospho-CoA kinase CAB5"/>
    <property type="match status" value="1"/>
</dbReference>
<comment type="similarity">
    <text evidence="1 5">Belongs to the CoaE family.</text>
</comment>
<dbReference type="OrthoDB" id="9812943at2"/>
<keyword evidence="8" id="KW-1185">Reference proteome</keyword>
<protein>
    <recommendedName>
        <fullName evidence="5 6">Dephospho-CoA kinase</fullName>
        <ecNumber evidence="5 6">2.7.1.24</ecNumber>
    </recommendedName>
    <alternativeName>
        <fullName evidence="5">Dephosphocoenzyme A kinase</fullName>
    </alternativeName>
</protein>
<dbReference type="NCBIfam" id="TIGR00152">
    <property type="entry name" value="dephospho-CoA kinase"/>
    <property type="match status" value="1"/>
</dbReference>
<gene>
    <name evidence="5" type="primary">coaE</name>
    <name evidence="7" type="ORF">SAMN04490247_2697</name>
</gene>
<dbReference type="RefSeq" id="WP_093194392.1">
    <property type="nucleotide sequence ID" value="NZ_FNEV01000009.1"/>
</dbReference>
<evidence type="ECO:0000256" key="3">
    <source>
        <dbReference type="ARBA" id="ARBA00022840"/>
    </source>
</evidence>
<evidence type="ECO:0000256" key="1">
    <source>
        <dbReference type="ARBA" id="ARBA00009018"/>
    </source>
</evidence>
<comment type="function">
    <text evidence="5">Catalyzes the phosphorylation of the 3'-hydroxyl group of dephosphocoenzyme A to form coenzyme A.</text>
</comment>
<keyword evidence="5 7" id="KW-0418">Kinase</keyword>
<comment type="catalytic activity">
    <reaction evidence="5">
        <text>3'-dephospho-CoA + ATP = ADP + CoA + H(+)</text>
        <dbReference type="Rhea" id="RHEA:18245"/>
        <dbReference type="ChEBI" id="CHEBI:15378"/>
        <dbReference type="ChEBI" id="CHEBI:30616"/>
        <dbReference type="ChEBI" id="CHEBI:57287"/>
        <dbReference type="ChEBI" id="CHEBI:57328"/>
        <dbReference type="ChEBI" id="CHEBI:456216"/>
        <dbReference type="EC" id="2.7.1.24"/>
    </reaction>
</comment>
<dbReference type="CDD" id="cd02022">
    <property type="entry name" value="DPCK"/>
    <property type="match status" value="1"/>
</dbReference>
<dbReference type="EMBL" id="FNEV01000009">
    <property type="protein sequence ID" value="SDJ65351.1"/>
    <property type="molecule type" value="Genomic_DNA"/>
</dbReference>
<dbReference type="GO" id="GO:0015937">
    <property type="term" value="P:coenzyme A biosynthetic process"/>
    <property type="evidence" value="ECO:0007669"/>
    <property type="project" value="UniProtKB-UniRule"/>
</dbReference>
<feature type="binding site" evidence="5">
    <location>
        <begin position="12"/>
        <end position="17"/>
    </location>
    <ligand>
        <name>ATP</name>
        <dbReference type="ChEBI" id="CHEBI:30616"/>
    </ligand>
</feature>
<dbReference type="Gene3D" id="3.40.50.300">
    <property type="entry name" value="P-loop containing nucleotide triphosphate hydrolases"/>
    <property type="match status" value="1"/>
</dbReference>
<dbReference type="AlphaFoldDB" id="A0A1G8VGW6"/>
<evidence type="ECO:0000256" key="2">
    <source>
        <dbReference type="ARBA" id="ARBA00022741"/>
    </source>
</evidence>
<keyword evidence="5" id="KW-0808">Transferase</keyword>
<dbReference type="UniPathway" id="UPA00241">
    <property type="reaction ID" value="UER00356"/>
</dbReference>
<dbReference type="SUPFAM" id="SSF52540">
    <property type="entry name" value="P-loop containing nucleoside triphosphate hydrolases"/>
    <property type="match status" value="1"/>
</dbReference>
<organism evidence="7 8">
    <name type="scientific">Salimicrobium halophilum</name>
    <dbReference type="NCBI Taxonomy" id="86666"/>
    <lineage>
        <taxon>Bacteria</taxon>
        <taxon>Bacillati</taxon>
        <taxon>Bacillota</taxon>
        <taxon>Bacilli</taxon>
        <taxon>Bacillales</taxon>
        <taxon>Bacillaceae</taxon>
        <taxon>Salimicrobium</taxon>
    </lineage>
</organism>
<dbReference type="GO" id="GO:0005737">
    <property type="term" value="C:cytoplasm"/>
    <property type="evidence" value="ECO:0007669"/>
    <property type="project" value="UniProtKB-SubCell"/>
</dbReference>
<accession>A0A1G8VGW6</accession>
<comment type="subcellular location">
    <subcellularLocation>
        <location evidence="5">Cytoplasm</location>
    </subcellularLocation>
</comment>
<comment type="pathway">
    <text evidence="5">Cofactor biosynthesis; coenzyme A biosynthesis; CoA from (R)-pantothenate: step 5/5.</text>
</comment>
<reference evidence="8" key="1">
    <citation type="submission" date="2016-10" db="EMBL/GenBank/DDBJ databases">
        <authorList>
            <person name="Varghese N."/>
            <person name="Submissions S."/>
        </authorList>
    </citation>
    <scope>NUCLEOTIDE SEQUENCE [LARGE SCALE GENOMIC DNA]</scope>
    <source>
        <strain evidence="8">DSM 4771</strain>
    </source>
</reference>
<evidence type="ECO:0000256" key="6">
    <source>
        <dbReference type="NCBIfam" id="TIGR00152"/>
    </source>
</evidence>
<keyword evidence="3 5" id="KW-0067">ATP-binding</keyword>
<dbReference type="PANTHER" id="PTHR10695">
    <property type="entry name" value="DEPHOSPHO-COA KINASE-RELATED"/>
    <property type="match status" value="1"/>
</dbReference>
<proteinExistence type="inferred from homology"/>
<evidence type="ECO:0000256" key="5">
    <source>
        <dbReference type="HAMAP-Rule" id="MF_00376"/>
    </source>
</evidence>
<dbReference type="STRING" id="86666.SAMN04490247_2697"/>
<dbReference type="PROSITE" id="PS51219">
    <property type="entry name" value="DPCK"/>
    <property type="match status" value="1"/>
</dbReference>
<keyword evidence="5" id="KW-0963">Cytoplasm</keyword>
<dbReference type="GO" id="GO:0004140">
    <property type="term" value="F:dephospho-CoA kinase activity"/>
    <property type="evidence" value="ECO:0007669"/>
    <property type="project" value="UniProtKB-UniRule"/>
</dbReference>